<dbReference type="EMBL" id="JBHTNU010000011">
    <property type="protein sequence ID" value="MFD1427575.1"/>
    <property type="molecule type" value="Genomic_DNA"/>
</dbReference>
<comment type="caution">
    <text evidence="3">The sequence shown here is derived from an EMBL/GenBank/DDBJ whole genome shotgun (WGS) entry which is preliminary data.</text>
</comment>
<evidence type="ECO:0000256" key="1">
    <source>
        <dbReference type="SAM" id="MobiDB-lite"/>
    </source>
</evidence>
<feature type="region of interest" description="Disordered" evidence="1">
    <location>
        <begin position="31"/>
        <end position="51"/>
    </location>
</feature>
<keyword evidence="2" id="KW-1133">Transmembrane helix</keyword>
<keyword evidence="2" id="KW-0812">Transmembrane</keyword>
<dbReference type="RefSeq" id="WP_380165722.1">
    <property type="nucleotide sequence ID" value="NZ_JBHTNU010000011.1"/>
</dbReference>
<evidence type="ECO:0000256" key="2">
    <source>
        <dbReference type="SAM" id="Phobius"/>
    </source>
</evidence>
<feature type="transmembrane region" description="Helical" evidence="2">
    <location>
        <begin position="6"/>
        <end position="24"/>
    </location>
</feature>
<keyword evidence="2" id="KW-0472">Membrane</keyword>
<gene>
    <name evidence="3" type="ORF">ACFQ4Y_11730</name>
</gene>
<proteinExistence type="predicted"/>
<keyword evidence="4" id="KW-1185">Reference proteome</keyword>
<evidence type="ECO:0000313" key="3">
    <source>
        <dbReference type="EMBL" id="MFD1427575.1"/>
    </source>
</evidence>
<evidence type="ECO:0000313" key="4">
    <source>
        <dbReference type="Proteomes" id="UP001597282"/>
    </source>
</evidence>
<reference evidence="4" key="1">
    <citation type="journal article" date="2019" name="Int. J. Syst. Evol. Microbiol.">
        <title>The Global Catalogue of Microorganisms (GCM) 10K type strain sequencing project: providing services to taxonomists for standard genome sequencing and annotation.</title>
        <authorList>
            <consortium name="The Broad Institute Genomics Platform"/>
            <consortium name="The Broad Institute Genome Sequencing Center for Infectious Disease"/>
            <person name="Wu L."/>
            <person name="Ma J."/>
        </authorList>
    </citation>
    <scope>NUCLEOTIDE SEQUENCE [LARGE SCALE GENOMIC DNA]</scope>
    <source>
        <strain evidence="4">S1</strain>
    </source>
</reference>
<sequence>MTSIDVGVLSFIVGTLLFTGIWYLKEQAELPKSPAPKPPRSTGEPTGLTYR</sequence>
<accession>A0ABW4CCS3</accession>
<dbReference type="Proteomes" id="UP001597282">
    <property type="component" value="Unassembled WGS sequence"/>
</dbReference>
<protein>
    <submittedName>
        <fullName evidence="3">Uncharacterized protein</fullName>
    </submittedName>
</protein>
<name>A0ABW4CCS3_9BACL</name>
<organism evidence="3 4">
    <name type="scientific">Kroppenstedtia sanguinis</name>
    <dbReference type="NCBI Taxonomy" id="1380684"/>
    <lineage>
        <taxon>Bacteria</taxon>
        <taxon>Bacillati</taxon>
        <taxon>Bacillota</taxon>
        <taxon>Bacilli</taxon>
        <taxon>Bacillales</taxon>
        <taxon>Thermoactinomycetaceae</taxon>
        <taxon>Kroppenstedtia</taxon>
    </lineage>
</organism>